<dbReference type="EMBL" id="AYTS01000090">
    <property type="protein sequence ID" value="OOP56224.1"/>
    <property type="molecule type" value="Genomic_DNA"/>
</dbReference>
<evidence type="ECO:0000256" key="2">
    <source>
        <dbReference type="ARBA" id="ARBA00022723"/>
    </source>
</evidence>
<feature type="signal peptide" evidence="7">
    <location>
        <begin position="1"/>
        <end position="19"/>
    </location>
</feature>
<dbReference type="GO" id="GO:0016020">
    <property type="term" value="C:membrane"/>
    <property type="evidence" value="ECO:0007669"/>
    <property type="project" value="TreeGrafter"/>
</dbReference>
<reference evidence="9 10" key="1">
    <citation type="journal article" date="2017" name="Water Res.">
        <title>Discovery and metagenomic analysis of an anammox bacterial enrichment related to Candidatus "Brocadia caroliniensis" in a full-scale glycerol-fed nitritation-denitritation separate centrate treatment process.</title>
        <authorList>
            <person name="Park H."/>
            <person name="Brotto A.C."/>
            <person name="van Loosdrecht M.C."/>
            <person name="Chandran K."/>
        </authorList>
    </citation>
    <scope>NUCLEOTIDE SEQUENCE [LARGE SCALE GENOMIC DNA]</scope>
    <source>
        <strain evidence="9">26THWARD</strain>
    </source>
</reference>
<dbReference type="CDD" id="cd07331">
    <property type="entry name" value="M48C_Oma1_like"/>
    <property type="match status" value="1"/>
</dbReference>
<sequence>MFKCRFLLLLTAIMLLVSCSTVPITGRKQLSFIPQSQLIGSSIDAYNQLMSQSKLSTDPAKKQMVVDVGTKIASSAEEFMRENGMEQEIETYHWEFNLIEEDKTVNAFCMPGGKIAVYTGILPVTQDETGLAVVMGHEVAHALANHGGERVSQALLAQLGATSLSVALSTQPAMTRDLIMQAYGVGANVGVLLPYSRRHELEADRIGLILMARAGYDPRLAIPFWQRMGNVGGERPPEFLSTHPAPERRIEDIRTEMPEALKYYKAR</sequence>
<dbReference type="GO" id="GO:0004222">
    <property type="term" value="F:metalloendopeptidase activity"/>
    <property type="evidence" value="ECO:0007669"/>
    <property type="project" value="InterPro"/>
</dbReference>
<evidence type="ECO:0000256" key="5">
    <source>
        <dbReference type="ARBA" id="ARBA00023049"/>
    </source>
</evidence>
<evidence type="ECO:0000256" key="1">
    <source>
        <dbReference type="ARBA" id="ARBA00022670"/>
    </source>
</evidence>
<dbReference type="PANTHER" id="PTHR22726">
    <property type="entry name" value="METALLOENDOPEPTIDASE OMA1"/>
    <property type="match status" value="1"/>
</dbReference>
<feature type="chain" id="PRO_5012573172" evidence="7">
    <location>
        <begin position="20"/>
        <end position="267"/>
    </location>
</feature>
<protein>
    <submittedName>
        <fullName evidence="9">Peptidase M48</fullName>
    </submittedName>
</protein>
<gene>
    <name evidence="9" type="ORF">AYP45_10300</name>
</gene>
<evidence type="ECO:0000256" key="7">
    <source>
        <dbReference type="SAM" id="SignalP"/>
    </source>
</evidence>
<evidence type="ECO:0000313" key="10">
    <source>
        <dbReference type="Proteomes" id="UP000189681"/>
    </source>
</evidence>
<keyword evidence="3 6" id="KW-0378">Hydrolase</keyword>
<dbReference type="AlphaFoldDB" id="A0A1V4ASV8"/>
<dbReference type="PANTHER" id="PTHR22726:SF24">
    <property type="entry name" value="M48 FAMILY METALLOPEPTIDASE"/>
    <property type="match status" value="1"/>
</dbReference>
<organism evidence="9 10">
    <name type="scientific">Candidatus Brocadia carolinensis</name>
    <dbReference type="NCBI Taxonomy" id="1004156"/>
    <lineage>
        <taxon>Bacteria</taxon>
        <taxon>Pseudomonadati</taxon>
        <taxon>Planctomycetota</taxon>
        <taxon>Candidatus Brocadiia</taxon>
        <taxon>Candidatus Brocadiales</taxon>
        <taxon>Candidatus Brocadiaceae</taxon>
        <taxon>Candidatus Brocadia</taxon>
    </lineage>
</organism>
<keyword evidence="4 6" id="KW-0862">Zinc</keyword>
<evidence type="ECO:0000259" key="8">
    <source>
        <dbReference type="Pfam" id="PF01435"/>
    </source>
</evidence>
<name>A0A1V4ASV8_9BACT</name>
<feature type="domain" description="Peptidase M48" evidence="8">
    <location>
        <begin position="72"/>
        <end position="255"/>
    </location>
</feature>
<evidence type="ECO:0000256" key="6">
    <source>
        <dbReference type="RuleBase" id="RU003983"/>
    </source>
</evidence>
<keyword evidence="2" id="KW-0479">Metal-binding</keyword>
<dbReference type="InterPro" id="IPR051156">
    <property type="entry name" value="Mito/Outer_Membr_Metalloprot"/>
</dbReference>
<dbReference type="Proteomes" id="UP000189681">
    <property type="component" value="Unassembled WGS sequence"/>
</dbReference>
<comment type="caution">
    <text evidence="9">The sequence shown here is derived from an EMBL/GenBank/DDBJ whole genome shotgun (WGS) entry which is preliminary data.</text>
</comment>
<dbReference type="GO" id="GO:0046872">
    <property type="term" value="F:metal ion binding"/>
    <property type="evidence" value="ECO:0007669"/>
    <property type="project" value="UniProtKB-KW"/>
</dbReference>
<keyword evidence="5 6" id="KW-0482">Metalloprotease</keyword>
<keyword evidence="1 6" id="KW-0645">Protease</keyword>
<dbReference type="Gene3D" id="3.30.2010.10">
    <property type="entry name" value="Metalloproteases ('zincins'), catalytic domain"/>
    <property type="match status" value="1"/>
</dbReference>
<keyword evidence="7" id="KW-0732">Signal</keyword>
<proteinExistence type="inferred from homology"/>
<dbReference type="STRING" id="1004156.AYP45_10300"/>
<evidence type="ECO:0000256" key="4">
    <source>
        <dbReference type="ARBA" id="ARBA00022833"/>
    </source>
</evidence>
<dbReference type="InterPro" id="IPR001915">
    <property type="entry name" value="Peptidase_M48"/>
</dbReference>
<comment type="similarity">
    <text evidence="6">Belongs to the peptidase M48 family.</text>
</comment>
<dbReference type="GO" id="GO:0051603">
    <property type="term" value="P:proteolysis involved in protein catabolic process"/>
    <property type="evidence" value="ECO:0007669"/>
    <property type="project" value="TreeGrafter"/>
</dbReference>
<dbReference type="Pfam" id="PF01435">
    <property type="entry name" value="Peptidase_M48"/>
    <property type="match status" value="1"/>
</dbReference>
<accession>A0A1V4ASV8</accession>
<evidence type="ECO:0000313" key="9">
    <source>
        <dbReference type="EMBL" id="OOP56224.1"/>
    </source>
</evidence>
<comment type="cofactor">
    <cofactor evidence="6">
        <name>Zn(2+)</name>
        <dbReference type="ChEBI" id="CHEBI:29105"/>
    </cofactor>
    <text evidence="6">Binds 1 zinc ion per subunit.</text>
</comment>
<dbReference type="PROSITE" id="PS51257">
    <property type="entry name" value="PROKAR_LIPOPROTEIN"/>
    <property type="match status" value="1"/>
</dbReference>
<evidence type="ECO:0000256" key="3">
    <source>
        <dbReference type="ARBA" id="ARBA00022801"/>
    </source>
</evidence>